<evidence type="ECO:0000259" key="12">
    <source>
        <dbReference type="Pfam" id="PF00482"/>
    </source>
</evidence>
<feature type="domain" description="Type II secretion system protein GspF" evidence="12">
    <location>
        <begin position="259"/>
        <end position="380"/>
    </location>
</feature>
<evidence type="ECO:0000256" key="6">
    <source>
        <dbReference type="ARBA" id="ARBA00022692"/>
    </source>
</evidence>
<dbReference type="GO" id="GO:0005886">
    <property type="term" value="C:plasma membrane"/>
    <property type="evidence" value="ECO:0007669"/>
    <property type="project" value="UniProtKB-SubCell"/>
</dbReference>
<gene>
    <name evidence="13" type="ORF">J3U88_25405</name>
</gene>
<sequence length="392" mass="43270">MPFLRYRALDQQGRTVSGYSLFRGEDALRATLRRRGRMLVTAESVGPGGGLGTLEKERLFDEIAALLEADLPLVEALRLVSTEKPAERAVLQHWLTGIESGLPLSRCAAELRATNDPIIVKMLEVGEAAGALAAGVRQIARYYGVLNRIRTRVTSALMYPALVMVVTCVAVVVLTTYVIPMFLSMFARYQLSLPWMTLVLIAVSDFVVDWGWLVAVVTVLLGWVGVRVGWFRGAAWYRFLDLLPVIGPFLKLLRLLTITQSLANLLRAEVRIHDAVALLAGLVRDPRVDAWLRQAARRVTKGEALSVVLADGGLFGARECALIRIGEASGDLASQFAFLAKQHENRLERLITRFTALFEPILIVFLALFIGFILTALYVPLFDILGGSGLRR</sequence>
<feature type="domain" description="Type II secretion system protein GspF" evidence="12">
    <location>
        <begin position="61"/>
        <end position="180"/>
    </location>
</feature>
<evidence type="ECO:0000256" key="4">
    <source>
        <dbReference type="ARBA" id="ARBA00022448"/>
    </source>
</evidence>
<comment type="function">
    <text evidence="1">Component of the type II secretion system inner membrane complex required for the energy-dependent secretion of extracellular factors such as proteases and toxins from the periplasm.</text>
</comment>
<organism evidence="13 14">
    <name type="scientific">Acanthopleuribacter pedis</name>
    <dbReference type="NCBI Taxonomy" id="442870"/>
    <lineage>
        <taxon>Bacteria</taxon>
        <taxon>Pseudomonadati</taxon>
        <taxon>Acidobacteriota</taxon>
        <taxon>Holophagae</taxon>
        <taxon>Acanthopleuribacterales</taxon>
        <taxon>Acanthopleuribacteraceae</taxon>
        <taxon>Acanthopleuribacter</taxon>
    </lineage>
</organism>
<evidence type="ECO:0000256" key="9">
    <source>
        <dbReference type="ARBA" id="ARBA00030750"/>
    </source>
</evidence>
<keyword evidence="7 11" id="KW-1133">Transmembrane helix</keyword>
<comment type="subcellular location">
    <subcellularLocation>
        <location evidence="2 10">Cell membrane</location>
        <topology evidence="2 10">Multi-pass membrane protein</topology>
    </subcellularLocation>
</comment>
<evidence type="ECO:0000256" key="2">
    <source>
        <dbReference type="ARBA" id="ARBA00004651"/>
    </source>
</evidence>
<keyword evidence="8 11" id="KW-0472">Membrane</keyword>
<evidence type="ECO:0000256" key="8">
    <source>
        <dbReference type="ARBA" id="ARBA00023136"/>
    </source>
</evidence>
<dbReference type="Pfam" id="PF00482">
    <property type="entry name" value="T2SSF"/>
    <property type="match status" value="2"/>
</dbReference>
<evidence type="ECO:0000256" key="10">
    <source>
        <dbReference type="RuleBase" id="RU003923"/>
    </source>
</evidence>
<dbReference type="PROSITE" id="PS00874">
    <property type="entry name" value="T2SP_F"/>
    <property type="match status" value="1"/>
</dbReference>
<dbReference type="InterPro" id="IPR018076">
    <property type="entry name" value="T2SS_GspF_dom"/>
</dbReference>
<reference evidence="13" key="1">
    <citation type="submission" date="2021-03" db="EMBL/GenBank/DDBJ databases">
        <authorList>
            <person name="Wang G."/>
        </authorList>
    </citation>
    <scope>NUCLEOTIDE SEQUENCE</scope>
    <source>
        <strain evidence="13">KCTC 12899</strain>
    </source>
</reference>
<name>A0A8J7U5L6_9BACT</name>
<dbReference type="AlphaFoldDB" id="A0A8J7U5L6"/>
<evidence type="ECO:0000313" key="13">
    <source>
        <dbReference type="EMBL" id="MBO1321842.1"/>
    </source>
</evidence>
<keyword evidence="14" id="KW-1185">Reference proteome</keyword>
<evidence type="ECO:0000256" key="1">
    <source>
        <dbReference type="ARBA" id="ARBA00002684"/>
    </source>
</evidence>
<feature type="transmembrane region" description="Helical" evidence="11">
    <location>
        <begin position="210"/>
        <end position="230"/>
    </location>
</feature>
<keyword evidence="4 10" id="KW-0813">Transport</keyword>
<dbReference type="Gene3D" id="1.20.81.30">
    <property type="entry name" value="Type II secretion system (T2SS), domain F"/>
    <property type="match status" value="2"/>
</dbReference>
<dbReference type="RefSeq" id="WP_207861815.1">
    <property type="nucleotide sequence ID" value="NZ_JAFREP010000028.1"/>
</dbReference>
<comment type="similarity">
    <text evidence="3 10">Belongs to the GSP F family.</text>
</comment>
<keyword evidence="5" id="KW-1003">Cell membrane</keyword>
<dbReference type="InterPro" id="IPR001992">
    <property type="entry name" value="T2SS_GspF/T4SS_PilC_CS"/>
</dbReference>
<evidence type="ECO:0000256" key="3">
    <source>
        <dbReference type="ARBA" id="ARBA00005745"/>
    </source>
</evidence>
<dbReference type="EMBL" id="JAFREP010000028">
    <property type="protein sequence ID" value="MBO1321842.1"/>
    <property type="molecule type" value="Genomic_DNA"/>
</dbReference>
<feature type="transmembrane region" description="Helical" evidence="11">
    <location>
        <begin position="157"/>
        <end position="179"/>
    </location>
</feature>
<dbReference type="InterPro" id="IPR042094">
    <property type="entry name" value="T2SS_GspF_sf"/>
</dbReference>
<comment type="caution">
    <text evidence="13">The sequence shown here is derived from an EMBL/GenBank/DDBJ whole genome shotgun (WGS) entry which is preliminary data.</text>
</comment>
<evidence type="ECO:0000256" key="11">
    <source>
        <dbReference type="SAM" id="Phobius"/>
    </source>
</evidence>
<evidence type="ECO:0000256" key="7">
    <source>
        <dbReference type="ARBA" id="ARBA00022989"/>
    </source>
</evidence>
<proteinExistence type="inferred from homology"/>
<keyword evidence="6 10" id="KW-0812">Transmembrane</keyword>
<dbReference type="Proteomes" id="UP000664417">
    <property type="component" value="Unassembled WGS sequence"/>
</dbReference>
<protein>
    <recommendedName>
        <fullName evidence="9">General secretion pathway protein F</fullName>
    </recommendedName>
</protein>
<evidence type="ECO:0000256" key="5">
    <source>
        <dbReference type="ARBA" id="ARBA00022475"/>
    </source>
</evidence>
<dbReference type="PANTHER" id="PTHR30012">
    <property type="entry name" value="GENERAL SECRETION PATHWAY PROTEIN"/>
    <property type="match status" value="1"/>
</dbReference>
<dbReference type="InterPro" id="IPR003004">
    <property type="entry name" value="GspF/PilC"/>
</dbReference>
<accession>A0A8J7U5L6</accession>
<feature type="transmembrane region" description="Helical" evidence="11">
    <location>
        <begin position="356"/>
        <end position="379"/>
    </location>
</feature>
<evidence type="ECO:0000313" key="14">
    <source>
        <dbReference type="Proteomes" id="UP000664417"/>
    </source>
</evidence>
<dbReference type="GO" id="GO:0009306">
    <property type="term" value="P:protein secretion"/>
    <property type="evidence" value="ECO:0007669"/>
    <property type="project" value="InterPro"/>
</dbReference>
<dbReference type="PANTHER" id="PTHR30012:SF0">
    <property type="entry name" value="TYPE II SECRETION SYSTEM PROTEIN F-RELATED"/>
    <property type="match status" value="1"/>
</dbReference>